<dbReference type="AlphaFoldDB" id="A0A4S4G4B7"/>
<dbReference type="InterPro" id="IPR036388">
    <property type="entry name" value="WH-like_DNA-bd_sf"/>
</dbReference>
<dbReference type="Proteomes" id="UP000308978">
    <property type="component" value="Unassembled WGS sequence"/>
</dbReference>
<dbReference type="Pfam" id="PF00126">
    <property type="entry name" value="HTH_1"/>
    <property type="match status" value="1"/>
</dbReference>
<dbReference type="RefSeq" id="WP_136433327.1">
    <property type="nucleotide sequence ID" value="NZ_CAJTBT010000003.1"/>
</dbReference>
<evidence type="ECO:0000259" key="5">
    <source>
        <dbReference type="PROSITE" id="PS50931"/>
    </source>
</evidence>
<dbReference type="Gene3D" id="1.10.10.10">
    <property type="entry name" value="Winged helix-like DNA-binding domain superfamily/Winged helix DNA-binding domain"/>
    <property type="match status" value="1"/>
</dbReference>
<organism evidence="6 7">
    <name type="scientific">Adlercreutzia caecimuris</name>
    <dbReference type="NCBI Taxonomy" id="671266"/>
    <lineage>
        <taxon>Bacteria</taxon>
        <taxon>Bacillati</taxon>
        <taxon>Actinomycetota</taxon>
        <taxon>Coriobacteriia</taxon>
        <taxon>Eggerthellales</taxon>
        <taxon>Eggerthellaceae</taxon>
        <taxon>Adlercreutzia</taxon>
    </lineage>
</organism>
<evidence type="ECO:0000313" key="6">
    <source>
        <dbReference type="EMBL" id="THG37904.1"/>
    </source>
</evidence>
<comment type="caution">
    <text evidence="6">The sequence shown here is derived from an EMBL/GenBank/DDBJ whole genome shotgun (WGS) entry which is preliminary data.</text>
</comment>
<keyword evidence="3" id="KW-0238">DNA-binding</keyword>
<feature type="domain" description="HTH lysR-type" evidence="5">
    <location>
        <begin position="1"/>
        <end position="58"/>
    </location>
</feature>
<keyword evidence="4" id="KW-0804">Transcription</keyword>
<reference evidence="6 7" key="1">
    <citation type="submission" date="2019-04" db="EMBL/GenBank/DDBJ databases">
        <title>Microbes associate with the intestines of laboratory mice.</title>
        <authorList>
            <person name="Navarre W."/>
            <person name="Wong E."/>
            <person name="Huang K.C."/>
            <person name="Tropini C."/>
            <person name="Ng K."/>
            <person name="Yu B."/>
        </authorList>
    </citation>
    <scope>NUCLEOTIDE SEQUENCE [LARGE SCALE GENOMIC DNA]</scope>
    <source>
        <strain evidence="6 7">NM80_B27</strain>
    </source>
</reference>
<accession>A0A4S4G4B7</accession>
<dbReference type="EMBL" id="SSTJ01000003">
    <property type="protein sequence ID" value="THG37904.1"/>
    <property type="molecule type" value="Genomic_DNA"/>
</dbReference>
<dbReference type="SUPFAM" id="SSF46785">
    <property type="entry name" value="Winged helix' DNA-binding domain"/>
    <property type="match status" value="1"/>
</dbReference>
<comment type="similarity">
    <text evidence="1">Belongs to the LysR transcriptional regulatory family.</text>
</comment>
<protein>
    <submittedName>
        <fullName evidence="6">LysR family transcriptional regulator</fullName>
    </submittedName>
</protein>
<evidence type="ECO:0000256" key="2">
    <source>
        <dbReference type="ARBA" id="ARBA00023015"/>
    </source>
</evidence>
<proteinExistence type="inferred from homology"/>
<dbReference type="GO" id="GO:0000976">
    <property type="term" value="F:transcription cis-regulatory region binding"/>
    <property type="evidence" value="ECO:0007669"/>
    <property type="project" value="TreeGrafter"/>
</dbReference>
<evidence type="ECO:0000256" key="3">
    <source>
        <dbReference type="ARBA" id="ARBA00023125"/>
    </source>
</evidence>
<dbReference type="PROSITE" id="PS50931">
    <property type="entry name" value="HTH_LYSR"/>
    <property type="match status" value="1"/>
</dbReference>
<name>A0A4S4G4B7_9ACTN</name>
<gene>
    <name evidence="6" type="ORF">E5986_03300</name>
</gene>
<sequence length="94" mass="10447">MNIEQLNYIRYAVELESYAQAGELLHVTPQAIARVVNETEKLCGQPLTERKGRSIQATSFGRAFARHVRNVSAAYEELCAFANLDEGSLCEDGL</sequence>
<dbReference type="PANTHER" id="PTHR30126:SF40">
    <property type="entry name" value="HTH-TYPE TRANSCRIPTIONAL REGULATOR GLTR"/>
    <property type="match status" value="1"/>
</dbReference>
<dbReference type="InterPro" id="IPR036390">
    <property type="entry name" value="WH_DNA-bd_sf"/>
</dbReference>
<dbReference type="GO" id="GO:0003700">
    <property type="term" value="F:DNA-binding transcription factor activity"/>
    <property type="evidence" value="ECO:0007669"/>
    <property type="project" value="InterPro"/>
</dbReference>
<evidence type="ECO:0000313" key="7">
    <source>
        <dbReference type="Proteomes" id="UP000308978"/>
    </source>
</evidence>
<keyword evidence="2" id="KW-0805">Transcription regulation</keyword>
<dbReference type="PANTHER" id="PTHR30126">
    <property type="entry name" value="HTH-TYPE TRANSCRIPTIONAL REGULATOR"/>
    <property type="match status" value="1"/>
</dbReference>
<dbReference type="InterPro" id="IPR000847">
    <property type="entry name" value="LysR_HTH_N"/>
</dbReference>
<evidence type="ECO:0000256" key="1">
    <source>
        <dbReference type="ARBA" id="ARBA00009437"/>
    </source>
</evidence>
<evidence type="ECO:0000256" key="4">
    <source>
        <dbReference type="ARBA" id="ARBA00023163"/>
    </source>
</evidence>